<dbReference type="GO" id="GO:0061499">
    <property type="term" value="C:outer plaque of mitotic spindle pole body"/>
    <property type="evidence" value="ECO:0007669"/>
    <property type="project" value="TreeGrafter"/>
</dbReference>
<dbReference type="SUPFAM" id="SSF52058">
    <property type="entry name" value="L domain-like"/>
    <property type="match status" value="1"/>
</dbReference>
<dbReference type="PANTHER" id="PTHR47566:SF1">
    <property type="entry name" value="PROTEIN NUD1"/>
    <property type="match status" value="1"/>
</dbReference>
<comment type="caution">
    <text evidence="4">The sequence shown here is derived from an EMBL/GenBank/DDBJ whole genome shotgun (WGS) entry which is preliminary data.</text>
</comment>
<feature type="region of interest" description="Disordered" evidence="3">
    <location>
        <begin position="76"/>
        <end position="112"/>
    </location>
</feature>
<gene>
    <name evidence="4" type="ORF">DAPK24_006420</name>
</gene>
<dbReference type="AlphaFoldDB" id="A0AAV5QZ40"/>
<feature type="compositionally biased region" description="Basic and acidic residues" evidence="3">
    <location>
        <begin position="545"/>
        <end position="555"/>
    </location>
</feature>
<name>A0AAV5QZ40_PICKL</name>
<feature type="compositionally biased region" description="Acidic residues" evidence="3">
    <location>
        <begin position="556"/>
        <end position="566"/>
    </location>
</feature>
<evidence type="ECO:0000256" key="2">
    <source>
        <dbReference type="ARBA" id="ARBA00022737"/>
    </source>
</evidence>
<keyword evidence="1" id="KW-0433">Leucine-rich repeat</keyword>
<feature type="region of interest" description="Disordered" evidence="3">
    <location>
        <begin position="1"/>
        <end position="43"/>
    </location>
</feature>
<reference evidence="4 5" key="1">
    <citation type="journal article" date="2023" name="Elife">
        <title>Identification of key yeast species and microbe-microbe interactions impacting larval growth of Drosophila in the wild.</title>
        <authorList>
            <person name="Mure A."/>
            <person name="Sugiura Y."/>
            <person name="Maeda R."/>
            <person name="Honda K."/>
            <person name="Sakurai N."/>
            <person name="Takahashi Y."/>
            <person name="Watada M."/>
            <person name="Katoh T."/>
            <person name="Gotoh A."/>
            <person name="Gotoh Y."/>
            <person name="Taniguchi I."/>
            <person name="Nakamura K."/>
            <person name="Hayashi T."/>
            <person name="Katayama T."/>
            <person name="Uemura T."/>
            <person name="Hattori Y."/>
        </authorList>
    </citation>
    <scope>NUCLEOTIDE SEQUENCE [LARGE SCALE GENOMIC DNA]</scope>
    <source>
        <strain evidence="4 5">PK-24</strain>
    </source>
</reference>
<evidence type="ECO:0000313" key="4">
    <source>
        <dbReference type="EMBL" id="GMM44067.1"/>
    </source>
</evidence>
<keyword evidence="5" id="KW-1185">Reference proteome</keyword>
<evidence type="ECO:0000313" key="5">
    <source>
        <dbReference type="Proteomes" id="UP001378960"/>
    </source>
</evidence>
<dbReference type="PROSITE" id="PS51450">
    <property type="entry name" value="LRR"/>
    <property type="match status" value="5"/>
</dbReference>
<feature type="compositionally biased region" description="Basic and acidic residues" evidence="3">
    <location>
        <begin position="1"/>
        <end position="12"/>
    </location>
</feature>
<feature type="region of interest" description="Disordered" evidence="3">
    <location>
        <begin position="279"/>
        <end position="322"/>
    </location>
</feature>
<protein>
    <submittedName>
        <fullName evidence="4">Nud1 protein</fullName>
    </submittedName>
</protein>
<dbReference type="EMBL" id="BTGB01000001">
    <property type="protein sequence ID" value="GMM44067.1"/>
    <property type="molecule type" value="Genomic_DNA"/>
</dbReference>
<proteinExistence type="predicted"/>
<dbReference type="GO" id="GO:1902412">
    <property type="term" value="P:regulation of mitotic cytokinesis"/>
    <property type="evidence" value="ECO:0007669"/>
    <property type="project" value="TreeGrafter"/>
</dbReference>
<feature type="compositionally biased region" description="Polar residues" evidence="3">
    <location>
        <begin position="14"/>
        <end position="25"/>
    </location>
</feature>
<dbReference type="GO" id="GO:0035591">
    <property type="term" value="F:signaling adaptor activity"/>
    <property type="evidence" value="ECO:0007669"/>
    <property type="project" value="TreeGrafter"/>
</dbReference>
<dbReference type="PANTHER" id="PTHR47566">
    <property type="match status" value="1"/>
</dbReference>
<evidence type="ECO:0000256" key="3">
    <source>
        <dbReference type="SAM" id="MobiDB-lite"/>
    </source>
</evidence>
<feature type="region of interest" description="Disordered" evidence="3">
    <location>
        <begin position="541"/>
        <end position="566"/>
    </location>
</feature>
<sequence length="1052" mass="120804">MNKPVDGKKEDGNEFQTQSQSQMENKINDEEISEDHDSNGIINTDDCINTSELHKDRPLTNRYILNTEFNNLMITKLDDKKEEEDEEEKPTEDDKDRSEIEHSSGFIPSELKGMEWPEGDISFVDKVVSGMDMSADPALTDLGTVFLDKNSPKKNDTVWNKFKDNQFQPIIQNNKILKNMPSSQSTVLDTFANKMGNNNNPSNKRLNRLSDGIIKSPFKIFDDTSIDKKPVSKSKSKLNIQNDAPNFMNESNELFQRIVTNSSSNGALNKGLSNIPILDMKTPIQSSNTNESDDDDDDEFSDRENKDMTNTDDITSDAEEFTSIKSTTRKMVNMGNQLYKDIQTGILNKGLTIPNNENSKYDFTSADENDENDENKLIDDKKLLESYNIKTYEDTNNSEPESIDQLRKRLNMEASKYNKDFNVGVPRLRSNLKLRTSKNNIKPIPVPGHNGLNFISGEEYKNKVFDRKLRKFVSKSQLVEDSSYTFDNNDGKGAYDYGFDTEIFGGEEDEDEGDESDDELSRVNETRNIFNDLSSSSEINNTIIKSDDGDKRSNGDDEDDDDDDGDAFSITDKVLIDVITESYPIDDWDLVKELSISGAKLEQISHLNKMTPNLWYLDASDNLISQNFGIPSSVQFLNLSNNKFDSLSAKFSEGEFNYLQNLNLSSNEFKDLRCVRELKNLNCLDLSFNMIKGIEYLENFKMLHTLNLSNNKISGIIDFRKFKLWFLEDLILDNNEIEELINISELPKIGNLSANNNRIRRIVYDNDDGEDAPKHPNLRRICLNNNNLNKLDLRDYQSLREIQFDCNPKIEVIEGNFQDVVKLTSRFNTVNINEMVIDKCLTNGNISTLHLIGGRMPNNFSKIMMMNNRGFEFSNIQTLDISAMGLLRLPIKFSEMFPLLRDLNVNFNKLIDLKGIEGCEYLQQLKLLDNNIEKLEDISHYCNEKVKRRLKLLDVRVNPVTNGIYPYVFYDDDENGIEDTNNTNNKFQLHEMEDISAFCIEYARHHLPSELKQWQAKCHRMQQLNGSTAMIRWREQVEAEFPEMVMLDGLIM</sequence>
<evidence type="ECO:0000256" key="1">
    <source>
        <dbReference type="ARBA" id="ARBA00022614"/>
    </source>
</evidence>
<feature type="compositionally biased region" description="Basic and acidic residues" evidence="3">
    <location>
        <begin position="92"/>
        <end position="102"/>
    </location>
</feature>
<dbReference type="GO" id="GO:0031028">
    <property type="term" value="P:septation initiation signaling"/>
    <property type="evidence" value="ECO:0007669"/>
    <property type="project" value="TreeGrafter"/>
</dbReference>
<feature type="compositionally biased region" description="Acidic residues" evidence="3">
    <location>
        <begin position="291"/>
        <end position="301"/>
    </location>
</feature>
<feature type="compositionally biased region" description="Acidic residues" evidence="3">
    <location>
        <begin position="81"/>
        <end position="91"/>
    </location>
</feature>
<dbReference type="Proteomes" id="UP001378960">
    <property type="component" value="Unassembled WGS sequence"/>
</dbReference>
<dbReference type="Gene3D" id="3.80.10.10">
    <property type="entry name" value="Ribonuclease Inhibitor"/>
    <property type="match status" value="2"/>
</dbReference>
<accession>A0AAV5QZ40</accession>
<dbReference type="SMART" id="SM00365">
    <property type="entry name" value="LRR_SD22"/>
    <property type="match status" value="3"/>
</dbReference>
<organism evidence="4 5">
    <name type="scientific">Pichia kluyveri</name>
    <name type="common">Yeast</name>
    <dbReference type="NCBI Taxonomy" id="36015"/>
    <lineage>
        <taxon>Eukaryota</taxon>
        <taxon>Fungi</taxon>
        <taxon>Dikarya</taxon>
        <taxon>Ascomycota</taxon>
        <taxon>Saccharomycotina</taxon>
        <taxon>Pichiomycetes</taxon>
        <taxon>Pichiales</taxon>
        <taxon>Pichiaceae</taxon>
        <taxon>Pichia</taxon>
    </lineage>
</organism>
<dbReference type="InterPro" id="IPR052574">
    <property type="entry name" value="CDIRP"/>
</dbReference>
<keyword evidence="2" id="KW-0677">Repeat</keyword>
<dbReference type="InterPro" id="IPR001611">
    <property type="entry name" value="Leu-rich_rpt"/>
</dbReference>
<dbReference type="InterPro" id="IPR032675">
    <property type="entry name" value="LRR_dom_sf"/>
</dbReference>